<keyword evidence="2" id="KW-1185">Reference proteome</keyword>
<dbReference type="Proteomes" id="UP000789901">
    <property type="component" value="Unassembled WGS sequence"/>
</dbReference>
<reference evidence="1 2" key="1">
    <citation type="submission" date="2021-06" db="EMBL/GenBank/DDBJ databases">
        <authorList>
            <person name="Kallberg Y."/>
            <person name="Tangrot J."/>
            <person name="Rosling A."/>
        </authorList>
    </citation>
    <scope>NUCLEOTIDE SEQUENCE [LARGE SCALE GENOMIC DNA]</scope>
    <source>
        <strain evidence="1 2">120-4 pot B 10/14</strain>
    </source>
</reference>
<dbReference type="PANTHER" id="PTHR45786:SF80">
    <property type="entry name" value="HELITRON HELICASE-LIKE DOMAIN-CONTAINING PROTEIN"/>
    <property type="match status" value="1"/>
</dbReference>
<sequence length="109" mass="12667">SADDTIALKNLFIRNDCIGKDFCKNIRAYSNIFTFTLMGVKLDENVANIQDGIYYSIGSLLPVNRIPKFLQLYIYDTEYETNNRLSIMPQLRHDTLELIKTLLDRLNPF</sequence>
<proteinExistence type="predicted"/>
<evidence type="ECO:0000313" key="1">
    <source>
        <dbReference type="EMBL" id="CAG8852509.1"/>
    </source>
</evidence>
<comment type="caution">
    <text evidence="1">The sequence shown here is derived from an EMBL/GenBank/DDBJ whole genome shotgun (WGS) entry which is preliminary data.</text>
</comment>
<name>A0ABN7XER6_GIGMA</name>
<organism evidence="1 2">
    <name type="scientific">Gigaspora margarita</name>
    <dbReference type="NCBI Taxonomy" id="4874"/>
    <lineage>
        <taxon>Eukaryota</taxon>
        <taxon>Fungi</taxon>
        <taxon>Fungi incertae sedis</taxon>
        <taxon>Mucoromycota</taxon>
        <taxon>Glomeromycotina</taxon>
        <taxon>Glomeromycetes</taxon>
        <taxon>Diversisporales</taxon>
        <taxon>Gigasporaceae</taxon>
        <taxon>Gigaspora</taxon>
    </lineage>
</organism>
<dbReference type="PANTHER" id="PTHR45786">
    <property type="entry name" value="DNA BINDING PROTEIN-LIKE"/>
    <property type="match status" value="1"/>
</dbReference>
<feature type="non-terminal residue" evidence="1">
    <location>
        <position position="109"/>
    </location>
</feature>
<evidence type="ECO:0000313" key="2">
    <source>
        <dbReference type="Proteomes" id="UP000789901"/>
    </source>
</evidence>
<gene>
    <name evidence="1" type="ORF">GMARGA_LOCUS41330</name>
</gene>
<accession>A0ABN7XER6</accession>
<feature type="non-terminal residue" evidence="1">
    <location>
        <position position="1"/>
    </location>
</feature>
<dbReference type="EMBL" id="CAJVQB010112713">
    <property type="protein sequence ID" value="CAG8852509.1"/>
    <property type="molecule type" value="Genomic_DNA"/>
</dbReference>
<protein>
    <submittedName>
        <fullName evidence="1">33184_t:CDS:1</fullName>
    </submittedName>
</protein>